<dbReference type="EMBL" id="JBGBPQ010000025">
    <property type="protein sequence ID" value="KAL1499446.1"/>
    <property type="molecule type" value="Genomic_DNA"/>
</dbReference>
<reference evidence="1 2" key="1">
    <citation type="journal article" date="2024" name="Science">
        <title>Giant polyketide synthase enzymes in the biosynthesis of giant marine polyether toxins.</title>
        <authorList>
            <person name="Fallon T.R."/>
            <person name="Shende V.V."/>
            <person name="Wierzbicki I.H."/>
            <person name="Pendleton A.L."/>
            <person name="Watervoot N.F."/>
            <person name="Auber R.P."/>
            <person name="Gonzalez D.J."/>
            <person name="Wisecaver J.H."/>
            <person name="Moore B.S."/>
        </authorList>
    </citation>
    <scope>NUCLEOTIDE SEQUENCE [LARGE SCALE GENOMIC DNA]</scope>
    <source>
        <strain evidence="1 2">12B1</strain>
    </source>
</reference>
<dbReference type="Proteomes" id="UP001515480">
    <property type="component" value="Unassembled WGS sequence"/>
</dbReference>
<accession>A0AB34IIN5</accession>
<proteinExistence type="predicted"/>
<name>A0AB34IIN5_PRYPA</name>
<evidence type="ECO:0000313" key="2">
    <source>
        <dbReference type="Proteomes" id="UP001515480"/>
    </source>
</evidence>
<organism evidence="1 2">
    <name type="scientific">Prymnesium parvum</name>
    <name type="common">Toxic golden alga</name>
    <dbReference type="NCBI Taxonomy" id="97485"/>
    <lineage>
        <taxon>Eukaryota</taxon>
        <taxon>Haptista</taxon>
        <taxon>Haptophyta</taxon>
        <taxon>Prymnesiophyceae</taxon>
        <taxon>Prymnesiales</taxon>
        <taxon>Prymnesiaceae</taxon>
        <taxon>Prymnesium</taxon>
    </lineage>
</organism>
<dbReference type="AlphaFoldDB" id="A0AB34IIN5"/>
<gene>
    <name evidence="1" type="ORF">AB1Y20_011650</name>
</gene>
<comment type="caution">
    <text evidence="1">The sequence shown here is derived from an EMBL/GenBank/DDBJ whole genome shotgun (WGS) entry which is preliminary data.</text>
</comment>
<protein>
    <submittedName>
        <fullName evidence="1">Uncharacterized protein</fullName>
    </submittedName>
</protein>
<evidence type="ECO:0000313" key="1">
    <source>
        <dbReference type="EMBL" id="KAL1499446.1"/>
    </source>
</evidence>
<keyword evidence="2" id="KW-1185">Reference proteome</keyword>
<sequence length="185" mass="20391">MATNQSDFEDIVKILRSLRSVKGVVIQVKSELLGVEWARSSDCPQAKYNGVIAGWKRTGEELYVKWPGYSKNKAVRFEVLENDSNGDSLELALQPYEDGSPPPELYVPPLSIPTSPDFAPTFPEFGIENEMASHPGMISNNFSQNLTGSNVTIGVSGFDIKEMFVHATLGDPRKISRRCPSSPVK</sequence>